<comment type="caution">
    <text evidence="2">The sequence shown here is derived from an EMBL/GenBank/DDBJ whole genome shotgun (WGS) entry which is preliminary data.</text>
</comment>
<dbReference type="InterPro" id="IPR054267">
    <property type="entry name" value="DUF6998"/>
</dbReference>
<dbReference type="Pfam" id="PF22522">
    <property type="entry name" value="DUF6998"/>
    <property type="match status" value="1"/>
</dbReference>
<feature type="domain" description="DUF6998" evidence="1">
    <location>
        <begin position="11"/>
        <end position="141"/>
    </location>
</feature>
<organism evidence="2 3">
    <name type="scientific">Pseudoalteromonas haloplanktis</name>
    <name type="common">Alteromonas haloplanktis</name>
    <dbReference type="NCBI Taxonomy" id="228"/>
    <lineage>
        <taxon>Bacteria</taxon>
        <taxon>Pseudomonadati</taxon>
        <taxon>Pseudomonadota</taxon>
        <taxon>Gammaproteobacteria</taxon>
        <taxon>Alteromonadales</taxon>
        <taxon>Pseudoalteromonadaceae</taxon>
        <taxon>Pseudoalteromonas</taxon>
    </lineage>
</organism>
<sequence>MALTQIQVIQSLGESMSWLERELSWGVPITELRHLTGRIGELYSALITNGQMATEVNQSGYDVVSGEGERVSVKTTGRLANNGHISFNPNTLNRVDRVIVLRINIEEMQIETLFDGTVEQAKVLMCTSGSKYTLALSKLTKPSSLNRDIPKVKEGVWRELTVVERENGSIEVMENETPLLPAKPHLRRVAKELGVSMINSNGNHYNTRQLGSLIIRELNA</sequence>
<evidence type="ECO:0000259" key="1">
    <source>
        <dbReference type="Pfam" id="PF22522"/>
    </source>
</evidence>
<dbReference type="EMBL" id="JAVIFY010000025">
    <property type="protein sequence ID" value="MDQ9093957.1"/>
    <property type="molecule type" value="Genomic_DNA"/>
</dbReference>
<name>A0ABU1BK37_PSEHA</name>
<evidence type="ECO:0000313" key="3">
    <source>
        <dbReference type="Proteomes" id="UP001226574"/>
    </source>
</evidence>
<protein>
    <recommendedName>
        <fullName evidence="1">DUF6998 domain-containing protein</fullName>
    </recommendedName>
</protein>
<evidence type="ECO:0000313" key="2">
    <source>
        <dbReference type="EMBL" id="MDQ9093957.1"/>
    </source>
</evidence>
<proteinExistence type="predicted"/>
<dbReference type="Proteomes" id="UP001226574">
    <property type="component" value="Unassembled WGS sequence"/>
</dbReference>
<gene>
    <name evidence="2" type="ORF">RC083_20545</name>
</gene>
<dbReference type="RefSeq" id="WP_309039778.1">
    <property type="nucleotide sequence ID" value="NZ_JAVIFY010000025.1"/>
</dbReference>
<keyword evidence="3" id="KW-1185">Reference proteome</keyword>
<accession>A0ABU1BK37</accession>
<reference evidence="2 3" key="1">
    <citation type="submission" date="2023-08" db="EMBL/GenBank/DDBJ databases">
        <title>Pseudoalteromonas haloplanktis LL1 genome.</title>
        <authorList>
            <person name="Wu S."/>
        </authorList>
    </citation>
    <scope>NUCLEOTIDE SEQUENCE [LARGE SCALE GENOMIC DNA]</scope>
    <source>
        <strain evidence="2 3">LL1</strain>
    </source>
</reference>